<feature type="compositionally biased region" description="Low complexity" evidence="12">
    <location>
        <begin position="812"/>
        <end position="824"/>
    </location>
</feature>
<reference evidence="14 15" key="1">
    <citation type="submission" date="2019-09" db="EMBL/GenBank/DDBJ databases">
        <title>Bird 10,000 Genomes (B10K) Project - Family phase.</title>
        <authorList>
            <person name="Zhang G."/>
        </authorList>
    </citation>
    <scope>NUCLEOTIDE SEQUENCE [LARGE SCALE GENOMIC DNA]</scope>
    <source>
        <strain evidence="14">B10K-DU-001-23</strain>
        <tissue evidence="14">Muscle</tissue>
    </source>
</reference>
<dbReference type="GO" id="GO:0008270">
    <property type="term" value="F:zinc ion binding"/>
    <property type="evidence" value="ECO:0007669"/>
    <property type="project" value="UniProtKB-KW"/>
</dbReference>
<comment type="caution">
    <text evidence="14">The sequence shown here is derived from an EMBL/GenBank/DDBJ whole genome shotgun (WGS) entry which is preliminary data.</text>
</comment>
<dbReference type="OrthoDB" id="8953863at2759"/>
<dbReference type="GO" id="GO:0005634">
    <property type="term" value="C:nucleus"/>
    <property type="evidence" value="ECO:0007669"/>
    <property type="project" value="UniProtKB-SubCell"/>
</dbReference>
<dbReference type="FunFam" id="3.30.160.60:FF:001038">
    <property type="entry name" value="Zinc finger protein 217"/>
    <property type="match status" value="1"/>
</dbReference>
<keyword evidence="7" id="KW-0805">Transcription regulation</keyword>
<evidence type="ECO:0000256" key="10">
    <source>
        <dbReference type="ARBA" id="ARBA00023242"/>
    </source>
</evidence>
<dbReference type="PROSITE" id="PS00028">
    <property type="entry name" value="ZINC_FINGER_C2H2_1"/>
    <property type="match status" value="6"/>
</dbReference>
<keyword evidence="8" id="KW-0238">DNA-binding</keyword>
<evidence type="ECO:0000313" key="15">
    <source>
        <dbReference type="Proteomes" id="UP000518305"/>
    </source>
</evidence>
<dbReference type="PROSITE" id="PS50157">
    <property type="entry name" value="ZINC_FINGER_C2H2_2"/>
    <property type="match status" value="6"/>
</dbReference>
<name>A0A7K9DSR5_9AVES</name>
<feature type="non-terminal residue" evidence="14">
    <location>
        <position position="1"/>
    </location>
</feature>
<feature type="region of interest" description="Disordered" evidence="12">
    <location>
        <begin position="540"/>
        <end position="566"/>
    </location>
</feature>
<keyword evidence="15" id="KW-1185">Reference proteome</keyword>
<keyword evidence="9" id="KW-0804">Transcription</keyword>
<dbReference type="AlphaFoldDB" id="A0A7K9DSR5"/>
<dbReference type="PANTHER" id="PTHR45925:SF4">
    <property type="entry name" value="ZINC FINGER PROTEIN 217"/>
    <property type="match status" value="1"/>
</dbReference>
<feature type="domain" description="C2H2-type" evidence="13">
    <location>
        <begin position="493"/>
        <end position="520"/>
    </location>
</feature>
<feature type="compositionally biased region" description="Basic and acidic residues" evidence="12">
    <location>
        <begin position="543"/>
        <end position="560"/>
    </location>
</feature>
<dbReference type="Proteomes" id="UP000518305">
    <property type="component" value="Unassembled WGS sequence"/>
</dbReference>
<evidence type="ECO:0000256" key="6">
    <source>
        <dbReference type="ARBA" id="ARBA00022833"/>
    </source>
</evidence>
<evidence type="ECO:0000256" key="4">
    <source>
        <dbReference type="ARBA" id="ARBA00022737"/>
    </source>
</evidence>
<evidence type="ECO:0000256" key="1">
    <source>
        <dbReference type="ARBA" id="ARBA00004123"/>
    </source>
</evidence>
<evidence type="ECO:0000256" key="2">
    <source>
        <dbReference type="ARBA" id="ARBA00006991"/>
    </source>
</evidence>
<dbReference type="PANTHER" id="PTHR45925">
    <property type="entry name" value="ZINC FINGER PROTEIN"/>
    <property type="match status" value="1"/>
</dbReference>
<comment type="subcellular location">
    <subcellularLocation>
        <location evidence="1">Nucleus</location>
    </subcellularLocation>
</comment>
<keyword evidence="3" id="KW-0479">Metal-binding</keyword>
<feature type="region of interest" description="Disordered" evidence="12">
    <location>
        <begin position="244"/>
        <end position="263"/>
    </location>
</feature>
<dbReference type="InterPro" id="IPR013087">
    <property type="entry name" value="Znf_C2H2_type"/>
</dbReference>
<dbReference type="FunFam" id="3.30.160.60:FF:001201">
    <property type="entry name" value="Zinc finger protein 217"/>
    <property type="match status" value="1"/>
</dbReference>
<dbReference type="Pfam" id="PF00096">
    <property type="entry name" value="zf-C2H2"/>
    <property type="match status" value="3"/>
</dbReference>
<proteinExistence type="inferred from homology"/>
<feature type="compositionally biased region" description="Polar residues" evidence="12">
    <location>
        <begin position="837"/>
        <end position="846"/>
    </location>
</feature>
<evidence type="ECO:0000313" key="14">
    <source>
        <dbReference type="EMBL" id="NXG67761.1"/>
    </source>
</evidence>
<evidence type="ECO:0000256" key="5">
    <source>
        <dbReference type="ARBA" id="ARBA00022771"/>
    </source>
</evidence>
<feature type="compositionally biased region" description="Polar residues" evidence="12">
    <location>
        <begin position="346"/>
        <end position="373"/>
    </location>
</feature>
<feature type="domain" description="C2H2-type" evidence="13">
    <location>
        <begin position="158"/>
        <end position="185"/>
    </location>
</feature>
<dbReference type="SUPFAM" id="SSF57667">
    <property type="entry name" value="beta-beta-alpha zinc fingers"/>
    <property type="match status" value="3"/>
</dbReference>
<comment type="similarity">
    <text evidence="2">Belongs to the krueppel C2H2-type zinc-finger protein family.</text>
</comment>
<feature type="domain" description="C2H2-type" evidence="13">
    <location>
        <begin position="400"/>
        <end position="427"/>
    </location>
</feature>
<keyword evidence="10" id="KW-0539">Nucleus</keyword>
<feature type="domain" description="C2H2-type" evidence="13">
    <location>
        <begin position="217"/>
        <end position="244"/>
    </location>
</feature>
<feature type="compositionally biased region" description="Polar residues" evidence="12">
    <location>
        <begin position="801"/>
        <end position="811"/>
    </location>
</feature>
<dbReference type="SMART" id="SM00355">
    <property type="entry name" value="ZnF_C2H2"/>
    <property type="match status" value="8"/>
</dbReference>
<dbReference type="Gene3D" id="3.30.160.60">
    <property type="entry name" value="Classic Zinc Finger"/>
    <property type="match status" value="4"/>
</dbReference>
<feature type="domain" description="C2H2-type" evidence="13">
    <location>
        <begin position="130"/>
        <end position="157"/>
    </location>
</feature>
<keyword evidence="6" id="KW-0862">Zinc</keyword>
<organism evidence="14 15">
    <name type="scientific">Hemiprocne comata</name>
    <dbReference type="NCBI Taxonomy" id="243314"/>
    <lineage>
        <taxon>Eukaryota</taxon>
        <taxon>Metazoa</taxon>
        <taxon>Chordata</taxon>
        <taxon>Craniata</taxon>
        <taxon>Vertebrata</taxon>
        <taxon>Euteleostomi</taxon>
        <taxon>Archelosauria</taxon>
        <taxon>Archosauria</taxon>
        <taxon>Dinosauria</taxon>
        <taxon>Saurischia</taxon>
        <taxon>Theropoda</taxon>
        <taxon>Coelurosauria</taxon>
        <taxon>Aves</taxon>
        <taxon>Neognathae</taxon>
        <taxon>Neoaves</taxon>
        <taxon>Strisores</taxon>
        <taxon>Apodiformes</taxon>
        <taxon>Apodidae</taxon>
        <taxon>Hemiprocninae</taxon>
        <taxon>Hemiprocne</taxon>
    </lineage>
</organism>
<evidence type="ECO:0000256" key="8">
    <source>
        <dbReference type="ARBA" id="ARBA00023125"/>
    </source>
</evidence>
<dbReference type="EMBL" id="VWZJ01026686">
    <property type="protein sequence ID" value="NXG67761.1"/>
    <property type="molecule type" value="Genomic_DNA"/>
</dbReference>
<feature type="non-terminal residue" evidence="14">
    <location>
        <position position="1082"/>
    </location>
</feature>
<feature type="region of interest" description="Disordered" evidence="12">
    <location>
        <begin position="801"/>
        <end position="847"/>
    </location>
</feature>
<protein>
    <submittedName>
        <fullName evidence="14">ZN217 protein</fullName>
    </submittedName>
</protein>
<evidence type="ECO:0000259" key="13">
    <source>
        <dbReference type="PROSITE" id="PS50157"/>
    </source>
</evidence>
<gene>
    <name evidence="14" type="primary">Znf217</name>
    <name evidence="14" type="ORF">HEMCOM_R02900</name>
</gene>
<dbReference type="FunFam" id="3.30.160.60:FF:001687">
    <property type="entry name" value="Zinc finger protein 217"/>
    <property type="match status" value="1"/>
</dbReference>
<sequence length="1082" mass="120685">NREQNVGNMPTQPLLAYMDGPDGIASTVGAQMEDNDASMTIKGTNTISYKSLQEKFLMQAEGCMPLDCMFCDETFKHPEELGKHVLSQHRPTLCEPAVLRVEAEYLSPLDKCQVRTNLPSPNTEKDREELSCEVCGQTFNEAFDVEAHMKKHKDSFTYWCNVCGRRFKEPWFLKNHMRTHTGKPGSRNKHQQCSESPITINDVVQEHVTENVTSPYKICMVCGFLFLNKETLIEHSKVHTKESIPNIERPQVTGEPNAEERSQKEEFLQLLNLRPKSAPENDKSLKPAKWIAQLDPFNTYQAWQLATKGKVAVGHGQTKEPGQEGSTDNDDSCSDKEELGEIWNANKGSQTETTGKSKVNKTSNYTGNGNLSQDKLKHPGGEVPSVEMDSKLSQNKEKPTHCSECGKAFRTYHQLVLHSRVHKRDRRTDGETSAASRACCADIIVNLDENGAGERIEGGSEDGSEDGLPETLNLDKTEDVLERAKVKNLGASRECSYCGKYFRSNYYLNIHLRTHTGEKPYKCEFCEYAAAQKTSLRYHLERHHKDDKQADSAADAKSDSKVSLQSQEPELLLAADGAQETKNSKRLFDCAKDAEGCAHTKQQKEVLSLNSALGSTVLLKMKNNSREFSKGSVCNNSNKIHENVSTPYLEKLKAEKEVKEAQPKVRHKRERKVSVASEEDDVQYICALKDGKYVNDVRECTETYKRKPVVDSQEKPLNLSVGTSQDCSVVSTRGLPAPSTCPFCTYRTFYPEVLMMHQRLTHKYNPDTVNKNGCRNKAVAKARRTGCPPALLGKDVLPLSFNSKRSKTSPSTQQKLLQTGKGKQSQPPQNKAPLFSGTDSSSTAPSNLKFHKQQTNVGAQANNYRQPQQDMHSSSSISPVLDRVKRSESKLKAASVPVSQSGLVSINGTLDSHLNESAWSCHQGRDYLCSKSVSSINLDYGETSSKRMKPNPLAIEHIDSPMANYRRYDMSRYRAVNRYANLLPQECSRTKPASSVLPAKQGLLNSDDVDPPHVLTVLKPYEPYSSGPLYSSCGSSNGQVTSSTVEGKRSVSYQHLSSSVLQKRSYESFIGNVHFRPSDKKT</sequence>
<keyword evidence="4" id="KW-0677">Repeat</keyword>
<evidence type="ECO:0000256" key="9">
    <source>
        <dbReference type="ARBA" id="ARBA00023163"/>
    </source>
</evidence>
<feature type="domain" description="C2H2-type" evidence="13">
    <location>
        <begin position="521"/>
        <end position="549"/>
    </location>
</feature>
<evidence type="ECO:0000256" key="11">
    <source>
        <dbReference type="PROSITE-ProRule" id="PRU00042"/>
    </source>
</evidence>
<dbReference type="InterPro" id="IPR036236">
    <property type="entry name" value="Znf_C2H2_sf"/>
</dbReference>
<accession>A0A7K9DSR5</accession>
<evidence type="ECO:0000256" key="3">
    <source>
        <dbReference type="ARBA" id="ARBA00022723"/>
    </source>
</evidence>
<evidence type="ECO:0000256" key="7">
    <source>
        <dbReference type="ARBA" id="ARBA00023015"/>
    </source>
</evidence>
<keyword evidence="5 11" id="KW-0863">Zinc-finger</keyword>
<dbReference type="GO" id="GO:0000981">
    <property type="term" value="F:DNA-binding transcription factor activity, RNA polymerase II-specific"/>
    <property type="evidence" value="ECO:0007669"/>
    <property type="project" value="TreeGrafter"/>
</dbReference>
<evidence type="ECO:0000256" key="12">
    <source>
        <dbReference type="SAM" id="MobiDB-lite"/>
    </source>
</evidence>
<dbReference type="InterPro" id="IPR051967">
    <property type="entry name" value="Krueppel_C2H2-ZF"/>
</dbReference>
<feature type="region of interest" description="Disordered" evidence="12">
    <location>
        <begin position="312"/>
        <end position="399"/>
    </location>
</feature>
<feature type="compositionally biased region" description="Basic and acidic residues" evidence="12">
    <location>
        <begin position="388"/>
        <end position="399"/>
    </location>
</feature>
<dbReference type="GO" id="GO:0000978">
    <property type="term" value="F:RNA polymerase II cis-regulatory region sequence-specific DNA binding"/>
    <property type="evidence" value="ECO:0007669"/>
    <property type="project" value="TreeGrafter"/>
</dbReference>